<gene>
    <name evidence="1" type="ORF">K3G42_025664</name>
</gene>
<sequence>MGAFGSVPGGATTLLLLLPAGLFQPGVAAAFSTNELPERAAMIGVSPSPAAGETTLEETRLQVFTLDYLHVQTPFEITLWILLASLAKIDSPFITNAVYADSIPFVT</sequence>
<accession>A0ACB8FIX4</accession>
<keyword evidence="2" id="KW-1185">Reference proteome</keyword>
<reference evidence="1" key="1">
    <citation type="submission" date="2021-08" db="EMBL/GenBank/DDBJ databases">
        <title>The first chromosome-level gecko genome reveals the dynamic sex chromosomes of Neotropical dwarf geckos (Sphaerodactylidae: Sphaerodactylus).</title>
        <authorList>
            <person name="Pinto B.J."/>
            <person name="Keating S.E."/>
            <person name="Gamble T."/>
        </authorList>
    </citation>
    <scope>NUCLEOTIDE SEQUENCE</scope>
    <source>
        <strain evidence="1">TG3544</strain>
    </source>
</reference>
<dbReference type="EMBL" id="CM037617">
    <property type="protein sequence ID" value="KAH8005282.1"/>
    <property type="molecule type" value="Genomic_DNA"/>
</dbReference>
<comment type="caution">
    <text evidence="1">The sequence shown here is derived from an EMBL/GenBank/DDBJ whole genome shotgun (WGS) entry which is preliminary data.</text>
</comment>
<evidence type="ECO:0000313" key="2">
    <source>
        <dbReference type="Proteomes" id="UP000827872"/>
    </source>
</evidence>
<organism evidence="1 2">
    <name type="scientific">Sphaerodactylus townsendi</name>
    <dbReference type="NCBI Taxonomy" id="933632"/>
    <lineage>
        <taxon>Eukaryota</taxon>
        <taxon>Metazoa</taxon>
        <taxon>Chordata</taxon>
        <taxon>Craniata</taxon>
        <taxon>Vertebrata</taxon>
        <taxon>Euteleostomi</taxon>
        <taxon>Lepidosauria</taxon>
        <taxon>Squamata</taxon>
        <taxon>Bifurcata</taxon>
        <taxon>Gekkota</taxon>
        <taxon>Sphaerodactylidae</taxon>
        <taxon>Sphaerodactylus</taxon>
    </lineage>
</organism>
<protein>
    <submittedName>
        <fullName evidence="1">Uncharacterized protein</fullName>
    </submittedName>
</protein>
<dbReference type="Proteomes" id="UP000827872">
    <property type="component" value="Linkage Group LG04"/>
</dbReference>
<name>A0ACB8FIX4_9SAUR</name>
<evidence type="ECO:0000313" key="1">
    <source>
        <dbReference type="EMBL" id="KAH8005282.1"/>
    </source>
</evidence>
<proteinExistence type="predicted"/>